<evidence type="ECO:0000256" key="1">
    <source>
        <dbReference type="ARBA" id="ARBA00009431"/>
    </source>
</evidence>
<keyword evidence="2 5" id="KW-0121">Carboxypeptidase</keyword>
<dbReference type="EC" id="3.4.16.-" evidence="5"/>
<dbReference type="GO" id="GO:0031647">
    <property type="term" value="P:regulation of protein stability"/>
    <property type="evidence" value="ECO:0007669"/>
    <property type="project" value="UniProtKB-ARBA"/>
</dbReference>
<protein>
    <recommendedName>
        <fullName evidence="5">Carboxypeptidase</fullName>
        <ecNumber evidence="5">3.4.16.-</ecNumber>
    </recommendedName>
</protein>
<evidence type="ECO:0000256" key="4">
    <source>
        <dbReference type="ARBA" id="ARBA00022801"/>
    </source>
</evidence>
<keyword evidence="6" id="KW-0812">Transmembrane</keyword>
<gene>
    <name evidence="7" type="ORF">Mgra_00006939</name>
</gene>
<evidence type="ECO:0000256" key="5">
    <source>
        <dbReference type="RuleBase" id="RU361156"/>
    </source>
</evidence>
<sequence length="431" mass="49317">MLRKLTHLGTFVDSVFRMKKIFFCLIFIFNLNLILGTDEIISLPGINFKLNFKHYSGYLDAGNNNLFHYWFVESQGNPKNDPLVLWLNGGPGCSSLGGLLNELGPYLINNDGKTLRQNLYSWNKYASIIFLESPAWVGFSYNIKAKNVTTNDNEVVAIANYAALKDFFKKYPSFNLNPLFLTGESYAGVYLPMLASKILDGMKDLSINLKGVAIGNGLLSAILRENTLLDFAYGHGFIDEHLWNNFKSKCCKCVDGCDIFNLDYNSTCAIMLRKLLNNSENALLNEYDIYSNCGPINQTNSTPNKRRLTQQFSLLSKIKSYKLINKLNLNIEDNQQFNLLSEKHLKFGGMSCVDITPIENYLNLPEVQKALNIPSNKKFKWEECPDDVFNEYYILYDEMTNFTKYFLNSNIRLMLYYGDIDIRKGGHMQLM</sequence>
<evidence type="ECO:0000313" key="7">
    <source>
        <dbReference type="EMBL" id="KAF7633631.1"/>
    </source>
</evidence>
<keyword evidence="6" id="KW-1133">Transmembrane helix</keyword>
<organism evidence="7 8">
    <name type="scientific">Meloidogyne graminicola</name>
    <dbReference type="NCBI Taxonomy" id="189291"/>
    <lineage>
        <taxon>Eukaryota</taxon>
        <taxon>Metazoa</taxon>
        <taxon>Ecdysozoa</taxon>
        <taxon>Nematoda</taxon>
        <taxon>Chromadorea</taxon>
        <taxon>Rhabditida</taxon>
        <taxon>Tylenchina</taxon>
        <taxon>Tylenchomorpha</taxon>
        <taxon>Tylenchoidea</taxon>
        <taxon>Meloidogynidae</taxon>
        <taxon>Meloidogyninae</taxon>
        <taxon>Meloidogyne</taxon>
    </lineage>
</organism>
<dbReference type="PANTHER" id="PTHR11802">
    <property type="entry name" value="SERINE PROTEASE FAMILY S10 SERINE CARBOXYPEPTIDASE"/>
    <property type="match status" value="1"/>
</dbReference>
<dbReference type="Gene3D" id="3.40.50.12670">
    <property type="match status" value="1"/>
</dbReference>
<comment type="similarity">
    <text evidence="1 5">Belongs to the peptidase S10 family.</text>
</comment>
<dbReference type="Proteomes" id="UP000605970">
    <property type="component" value="Unassembled WGS sequence"/>
</dbReference>
<dbReference type="EMBL" id="JABEBT010000072">
    <property type="protein sequence ID" value="KAF7633631.1"/>
    <property type="molecule type" value="Genomic_DNA"/>
</dbReference>
<comment type="caution">
    <text evidence="7">The sequence shown here is derived from an EMBL/GenBank/DDBJ whole genome shotgun (WGS) entry which is preliminary data.</text>
</comment>
<keyword evidence="3 5" id="KW-0645">Protease</keyword>
<dbReference type="AlphaFoldDB" id="A0A8S9ZJU1"/>
<accession>A0A8S9ZJU1</accession>
<dbReference type="Gene3D" id="3.40.50.1820">
    <property type="entry name" value="alpha/beta hydrolase"/>
    <property type="match status" value="1"/>
</dbReference>
<keyword evidence="8" id="KW-1185">Reference proteome</keyword>
<dbReference type="FunFam" id="3.40.50.1820:FF:000335">
    <property type="entry name" value="Carboxypeptidase"/>
    <property type="match status" value="1"/>
</dbReference>
<keyword evidence="4 5" id="KW-0378">Hydrolase</keyword>
<evidence type="ECO:0000256" key="3">
    <source>
        <dbReference type="ARBA" id="ARBA00022670"/>
    </source>
</evidence>
<reference evidence="7" key="1">
    <citation type="journal article" date="2020" name="Ecol. Evol.">
        <title>Genome structure and content of the rice root-knot nematode (Meloidogyne graminicola).</title>
        <authorList>
            <person name="Phan N.T."/>
            <person name="Danchin E.G.J."/>
            <person name="Klopp C."/>
            <person name="Perfus-Barbeoch L."/>
            <person name="Kozlowski D.K."/>
            <person name="Koutsovoulos G.D."/>
            <person name="Lopez-Roques C."/>
            <person name="Bouchez O."/>
            <person name="Zahm M."/>
            <person name="Besnard G."/>
            <person name="Bellafiore S."/>
        </authorList>
    </citation>
    <scope>NUCLEOTIDE SEQUENCE</scope>
    <source>
        <strain evidence="7">VN-18</strain>
    </source>
</reference>
<dbReference type="GO" id="GO:0006508">
    <property type="term" value="P:proteolysis"/>
    <property type="evidence" value="ECO:0007669"/>
    <property type="project" value="UniProtKB-KW"/>
</dbReference>
<proteinExistence type="inferred from homology"/>
<dbReference type="GO" id="GO:0004185">
    <property type="term" value="F:serine-type carboxypeptidase activity"/>
    <property type="evidence" value="ECO:0007669"/>
    <property type="project" value="UniProtKB-UniRule"/>
</dbReference>
<dbReference type="PRINTS" id="PR00724">
    <property type="entry name" value="CRBOXYPTASEC"/>
</dbReference>
<dbReference type="InterPro" id="IPR029058">
    <property type="entry name" value="AB_hydrolase_fold"/>
</dbReference>
<feature type="transmembrane region" description="Helical" evidence="6">
    <location>
        <begin position="21"/>
        <end position="37"/>
    </location>
</feature>
<dbReference type="SUPFAM" id="SSF53474">
    <property type="entry name" value="alpha/beta-Hydrolases"/>
    <property type="match status" value="1"/>
</dbReference>
<dbReference type="PROSITE" id="PS00131">
    <property type="entry name" value="CARBOXYPEPT_SER_SER"/>
    <property type="match status" value="1"/>
</dbReference>
<dbReference type="InterPro" id="IPR001563">
    <property type="entry name" value="Peptidase_S10"/>
</dbReference>
<keyword evidence="6" id="KW-0472">Membrane</keyword>
<evidence type="ECO:0000313" key="8">
    <source>
        <dbReference type="Proteomes" id="UP000605970"/>
    </source>
</evidence>
<name>A0A8S9ZJU1_9BILA</name>
<evidence type="ECO:0000256" key="2">
    <source>
        <dbReference type="ARBA" id="ARBA00022645"/>
    </source>
</evidence>
<dbReference type="GO" id="GO:1904715">
    <property type="term" value="P:negative regulation of chaperone-mediated autophagy"/>
    <property type="evidence" value="ECO:0007669"/>
    <property type="project" value="UniProtKB-ARBA"/>
</dbReference>
<dbReference type="OrthoDB" id="443318at2759"/>
<dbReference type="PANTHER" id="PTHR11802:SF201">
    <property type="entry name" value="CARBOXYPEPTIDASE"/>
    <property type="match status" value="1"/>
</dbReference>
<dbReference type="Pfam" id="PF00450">
    <property type="entry name" value="Peptidase_S10"/>
    <property type="match status" value="1"/>
</dbReference>
<evidence type="ECO:0000256" key="6">
    <source>
        <dbReference type="SAM" id="Phobius"/>
    </source>
</evidence>
<dbReference type="InterPro" id="IPR018202">
    <property type="entry name" value="Ser_caboxypep_ser_AS"/>
</dbReference>